<sequence>MKILWKNHSYAIILLLVSCLTAGAVHFFDQPVDSDTYMTVKIKEGDSLWKVAGELADGHDMDRSEIIYWVRKKNSLKGDTVYPGDELVVPVKKFGYGSEQQLAGVERGE</sequence>
<feature type="signal peptide" evidence="1">
    <location>
        <begin position="1"/>
        <end position="24"/>
    </location>
</feature>
<protein>
    <submittedName>
        <fullName evidence="3">LysM peptidoglycan-binding domain-containing protein</fullName>
    </submittedName>
</protein>
<dbReference type="InterPro" id="IPR036779">
    <property type="entry name" value="LysM_dom_sf"/>
</dbReference>
<dbReference type="PROSITE" id="PS51257">
    <property type="entry name" value="PROKAR_LIPOPROTEIN"/>
    <property type="match status" value="1"/>
</dbReference>
<accession>A0A417YRD8</accession>
<evidence type="ECO:0000259" key="2">
    <source>
        <dbReference type="PROSITE" id="PS51782"/>
    </source>
</evidence>
<dbReference type="Proteomes" id="UP000284416">
    <property type="component" value="Unassembled WGS sequence"/>
</dbReference>
<evidence type="ECO:0000313" key="4">
    <source>
        <dbReference type="Proteomes" id="UP000284416"/>
    </source>
</evidence>
<dbReference type="OrthoDB" id="2679564at2"/>
<gene>
    <name evidence="3" type="ORF">D1B31_14325</name>
</gene>
<comment type="caution">
    <text evidence="3">The sequence shown here is derived from an EMBL/GenBank/DDBJ whole genome shotgun (WGS) entry which is preliminary data.</text>
</comment>
<name>A0A417YRD8_9BACI</name>
<evidence type="ECO:0000256" key="1">
    <source>
        <dbReference type="SAM" id="SignalP"/>
    </source>
</evidence>
<organism evidence="3 4">
    <name type="scientific">Neobacillus notoginsengisoli</name>
    <dbReference type="NCBI Taxonomy" id="1578198"/>
    <lineage>
        <taxon>Bacteria</taxon>
        <taxon>Bacillati</taxon>
        <taxon>Bacillota</taxon>
        <taxon>Bacilli</taxon>
        <taxon>Bacillales</taxon>
        <taxon>Bacillaceae</taxon>
        <taxon>Neobacillus</taxon>
    </lineage>
</organism>
<dbReference type="InterPro" id="IPR018392">
    <property type="entry name" value="LysM"/>
</dbReference>
<proteinExistence type="predicted"/>
<reference evidence="3 4" key="1">
    <citation type="journal article" date="2017" name="Int. J. Syst. Evol. Microbiol.">
        <title>Bacillus notoginsengisoli sp. nov., a novel bacterium isolated from the rhizosphere of Panax notoginseng.</title>
        <authorList>
            <person name="Zhang M.Y."/>
            <person name="Cheng J."/>
            <person name="Cai Y."/>
            <person name="Zhang T.Y."/>
            <person name="Wu Y.Y."/>
            <person name="Manikprabhu D."/>
            <person name="Li W.J."/>
            <person name="Zhang Y.X."/>
        </authorList>
    </citation>
    <scope>NUCLEOTIDE SEQUENCE [LARGE SCALE GENOMIC DNA]</scope>
    <source>
        <strain evidence="3 4">JCM 30743</strain>
    </source>
</reference>
<dbReference type="Gene3D" id="3.10.350.10">
    <property type="entry name" value="LysM domain"/>
    <property type="match status" value="1"/>
</dbReference>
<dbReference type="AlphaFoldDB" id="A0A417YRD8"/>
<dbReference type="PROSITE" id="PS51782">
    <property type="entry name" value="LYSM"/>
    <property type="match status" value="1"/>
</dbReference>
<keyword evidence="4" id="KW-1185">Reference proteome</keyword>
<dbReference type="EMBL" id="QWEG01000009">
    <property type="protein sequence ID" value="RHW37960.1"/>
    <property type="molecule type" value="Genomic_DNA"/>
</dbReference>
<dbReference type="CDD" id="cd00118">
    <property type="entry name" value="LysM"/>
    <property type="match status" value="1"/>
</dbReference>
<feature type="chain" id="PRO_5038415796" evidence="1">
    <location>
        <begin position="25"/>
        <end position="109"/>
    </location>
</feature>
<feature type="domain" description="LysM" evidence="2">
    <location>
        <begin position="38"/>
        <end position="89"/>
    </location>
</feature>
<evidence type="ECO:0000313" key="3">
    <source>
        <dbReference type="EMBL" id="RHW37960.1"/>
    </source>
</evidence>
<dbReference type="RefSeq" id="WP_118921546.1">
    <property type="nucleotide sequence ID" value="NZ_QWEG01000009.1"/>
</dbReference>
<keyword evidence="1" id="KW-0732">Signal</keyword>